<proteinExistence type="predicted"/>
<dbReference type="SUPFAM" id="SSF55729">
    <property type="entry name" value="Acyl-CoA N-acyltransferases (Nat)"/>
    <property type="match status" value="1"/>
</dbReference>
<comment type="caution">
    <text evidence="2">The sequence shown here is derived from an EMBL/GenBank/DDBJ whole genome shotgun (WGS) entry which is preliminary data.</text>
</comment>
<gene>
    <name evidence="2" type="ORF">E4U02_05515</name>
</gene>
<dbReference type="InterPro" id="IPR000182">
    <property type="entry name" value="GNAT_dom"/>
</dbReference>
<feature type="domain" description="N-acetyltransferase" evidence="1">
    <location>
        <begin position="7"/>
        <end position="143"/>
    </location>
</feature>
<dbReference type="AlphaFoldDB" id="A0A4Y9FW53"/>
<keyword evidence="2" id="KW-0808">Transferase</keyword>
<dbReference type="Pfam" id="PF13673">
    <property type="entry name" value="Acetyltransf_10"/>
    <property type="match status" value="1"/>
</dbReference>
<dbReference type="EMBL" id="SPQB01000008">
    <property type="protein sequence ID" value="TFU33505.1"/>
    <property type="molecule type" value="Genomic_DNA"/>
</dbReference>
<dbReference type="PROSITE" id="PS51186">
    <property type="entry name" value="GNAT"/>
    <property type="match status" value="1"/>
</dbReference>
<evidence type="ECO:0000313" key="3">
    <source>
        <dbReference type="Proteomes" id="UP000298358"/>
    </source>
</evidence>
<sequence length="143" mass="15720">MLEYHSAPTADLPALTLYAILRLRVDVFVVEQECAYPELDGRDVEPTAIQFWATDGTEVAATLRLLTDGPDRRIGRVATAVSARGKGVAAELMRRALELCEGHTVRLDAQAHLAGWYARFGFATDGPEFLEDGIPHVPMIRTV</sequence>
<organism evidence="2 3">
    <name type="scientific">Microbacterium paludicola</name>
    <dbReference type="NCBI Taxonomy" id="300019"/>
    <lineage>
        <taxon>Bacteria</taxon>
        <taxon>Bacillati</taxon>
        <taxon>Actinomycetota</taxon>
        <taxon>Actinomycetes</taxon>
        <taxon>Micrococcales</taxon>
        <taxon>Microbacteriaceae</taxon>
        <taxon>Microbacterium</taxon>
    </lineage>
</organism>
<protein>
    <submittedName>
        <fullName evidence="2">GNAT family N-acetyltransferase</fullName>
    </submittedName>
</protein>
<dbReference type="Proteomes" id="UP000298358">
    <property type="component" value="Unassembled WGS sequence"/>
</dbReference>
<name>A0A4Y9FW53_9MICO</name>
<dbReference type="GO" id="GO:0016747">
    <property type="term" value="F:acyltransferase activity, transferring groups other than amino-acyl groups"/>
    <property type="evidence" value="ECO:0007669"/>
    <property type="project" value="InterPro"/>
</dbReference>
<evidence type="ECO:0000259" key="1">
    <source>
        <dbReference type="PROSITE" id="PS51186"/>
    </source>
</evidence>
<dbReference type="OrthoDB" id="9796171at2"/>
<dbReference type="InterPro" id="IPR016181">
    <property type="entry name" value="Acyl_CoA_acyltransferase"/>
</dbReference>
<accession>A0A4Y9FW53</accession>
<reference evidence="2 3" key="1">
    <citation type="submission" date="2019-03" db="EMBL/GenBank/DDBJ databases">
        <title>Diversity of the mouse oral microbiome.</title>
        <authorList>
            <person name="Joseph S."/>
            <person name="Aduse-Opoku J."/>
            <person name="Curtis M."/>
            <person name="Wade W."/>
            <person name="Hashim A."/>
        </authorList>
    </citation>
    <scope>NUCLEOTIDE SEQUENCE [LARGE SCALE GENOMIC DNA]</scope>
    <source>
        <strain evidence="2 3">P1012</strain>
    </source>
</reference>
<dbReference type="CDD" id="cd04301">
    <property type="entry name" value="NAT_SF"/>
    <property type="match status" value="1"/>
</dbReference>
<dbReference type="Gene3D" id="3.40.630.30">
    <property type="match status" value="1"/>
</dbReference>
<dbReference type="RefSeq" id="WP_135113827.1">
    <property type="nucleotide sequence ID" value="NZ_JADGLL010000008.1"/>
</dbReference>
<evidence type="ECO:0000313" key="2">
    <source>
        <dbReference type="EMBL" id="TFU33505.1"/>
    </source>
</evidence>
<keyword evidence="3" id="KW-1185">Reference proteome</keyword>